<accession>A0A0V0Q9X2</accession>
<keyword evidence="1" id="KW-0472">Membrane</keyword>
<reference evidence="2 3" key="1">
    <citation type="journal article" date="2015" name="Sci. Rep.">
        <title>Genome of the facultative scuticociliatosis pathogen Pseudocohnilembus persalinus provides insight into its virulence through horizontal gene transfer.</title>
        <authorList>
            <person name="Xiong J."/>
            <person name="Wang G."/>
            <person name="Cheng J."/>
            <person name="Tian M."/>
            <person name="Pan X."/>
            <person name="Warren A."/>
            <person name="Jiang C."/>
            <person name="Yuan D."/>
            <person name="Miao W."/>
        </authorList>
    </citation>
    <scope>NUCLEOTIDE SEQUENCE [LARGE SCALE GENOMIC DNA]</scope>
    <source>
        <strain evidence="2">36N120E</strain>
    </source>
</reference>
<sequence>MNGDMKYIKLTNQKDQQLANIIYTFKNRDISLDLEKNSALNSLQQIKLQNQKQMQEILNKKQKSSTVLKTQPFYNPSFFVFQNYIYEDEKIKNSEYFEKQLQLGDLYYSKNSQKIAISMQNNNLFQETEDPQQEIENLENNNKKQQIINVKNMENYYVYQQYFQTGQNIEEKSEEFKQFSDHLSKEEQFLKIGQIYSEKHKKILQILFEEQNQIKIAEIGRYKDLVFKRFCIFFIFFGGFTAFYNILYKDSLYFSPLIKNEEIAKKVFNQIPFYYKNLGNQPEIQQN</sequence>
<protein>
    <recommendedName>
        <fullName evidence="4">Transmembrane protein</fullName>
    </recommendedName>
</protein>
<proteinExistence type="predicted"/>
<dbReference type="AlphaFoldDB" id="A0A0V0Q9X2"/>
<dbReference type="EMBL" id="LDAU01000223">
    <property type="protein sequence ID" value="KRW99036.1"/>
    <property type="molecule type" value="Genomic_DNA"/>
</dbReference>
<dbReference type="InParanoid" id="A0A0V0Q9X2"/>
<evidence type="ECO:0000256" key="1">
    <source>
        <dbReference type="SAM" id="Phobius"/>
    </source>
</evidence>
<comment type="caution">
    <text evidence="2">The sequence shown here is derived from an EMBL/GenBank/DDBJ whole genome shotgun (WGS) entry which is preliminary data.</text>
</comment>
<evidence type="ECO:0000313" key="3">
    <source>
        <dbReference type="Proteomes" id="UP000054937"/>
    </source>
</evidence>
<evidence type="ECO:0008006" key="4">
    <source>
        <dbReference type="Google" id="ProtNLM"/>
    </source>
</evidence>
<dbReference type="Proteomes" id="UP000054937">
    <property type="component" value="Unassembled WGS sequence"/>
</dbReference>
<gene>
    <name evidence="2" type="ORF">PPERSA_11637</name>
</gene>
<keyword evidence="3" id="KW-1185">Reference proteome</keyword>
<keyword evidence="1" id="KW-0812">Transmembrane</keyword>
<keyword evidence="1" id="KW-1133">Transmembrane helix</keyword>
<evidence type="ECO:0000313" key="2">
    <source>
        <dbReference type="EMBL" id="KRW99036.1"/>
    </source>
</evidence>
<organism evidence="2 3">
    <name type="scientific">Pseudocohnilembus persalinus</name>
    <name type="common">Ciliate</name>
    <dbReference type="NCBI Taxonomy" id="266149"/>
    <lineage>
        <taxon>Eukaryota</taxon>
        <taxon>Sar</taxon>
        <taxon>Alveolata</taxon>
        <taxon>Ciliophora</taxon>
        <taxon>Intramacronucleata</taxon>
        <taxon>Oligohymenophorea</taxon>
        <taxon>Scuticociliatia</taxon>
        <taxon>Philasterida</taxon>
        <taxon>Pseudocohnilembidae</taxon>
        <taxon>Pseudocohnilembus</taxon>
    </lineage>
</organism>
<feature type="transmembrane region" description="Helical" evidence="1">
    <location>
        <begin position="230"/>
        <end position="247"/>
    </location>
</feature>
<name>A0A0V0Q9X2_PSEPJ</name>